<dbReference type="Proteomes" id="UP000193781">
    <property type="component" value="Unassembled WGS sequence"/>
</dbReference>
<reference evidence="2 3" key="1">
    <citation type="submission" date="2016-01" db="EMBL/GenBank/DDBJ databases">
        <title>The new phylogeny of the genus Mycobacterium.</title>
        <authorList>
            <person name="Tarcisio F."/>
            <person name="Conor M."/>
            <person name="Antonella G."/>
            <person name="Elisabetta G."/>
            <person name="Giulia F.S."/>
            <person name="Sara T."/>
            <person name="Anna F."/>
            <person name="Clotilde B."/>
            <person name="Roberto B."/>
            <person name="Veronica D.S."/>
            <person name="Fabio R."/>
            <person name="Monica P."/>
            <person name="Olivier J."/>
            <person name="Enrico T."/>
            <person name="Nicola S."/>
        </authorList>
    </citation>
    <scope>NUCLEOTIDE SEQUENCE [LARGE SCALE GENOMIC DNA]</scope>
    <source>
        <strain evidence="2 3">DSM 44803</strain>
    </source>
</reference>
<protein>
    <submittedName>
        <fullName evidence="2">Uncharacterized protein</fullName>
    </submittedName>
</protein>
<dbReference type="EMBL" id="LQPH01000032">
    <property type="protein sequence ID" value="ORW32689.1"/>
    <property type="molecule type" value="Genomic_DNA"/>
</dbReference>
<gene>
    <name evidence="2" type="ORF">AWC17_25105</name>
</gene>
<evidence type="ECO:0000256" key="1">
    <source>
        <dbReference type="SAM" id="Coils"/>
    </source>
</evidence>
<comment type="caution">
    <text evidence="2">The sequence shown here is derived from an EMBL/GenBank/DDBJ whole genome shotgun (WGS) entry which is preliminary data.</text>
</comment>
<keyword evidence="3" id="KW-1185">Reference proteome</keyword>
<feature type="coiled-coil region" evidence="1">
    <location>
        <begin position="107"/>
        <end position="141"/>
    </location>
</feature>
<organism evidence="2 3">
    <name type="scientific">Mycobacterium nebraskense</name>
    <dbReference type="NCBI Taxonomy" id="244292"/>
    <lineage>
        <taxon>Bacteria</taxon>
        <taxon>Bacillati</taxon>
        <taxon>Actinomycetota</taxon>
        <taxon>Actinomycetes</taxon>
        <taxon>Mycobacteriales</taxon>
        <taxon>Mycobacteriaceae</taxon>
        <taxon>Mycobacterium</taxon>
    </lineage>
</organism>
<accession>A0A1X1ZZ77</accession>
<evidence type="ECO:0000313" key="2">
    <source>
        <dbReference type="EMBL" id="ORW32689.1"/>
    </source>
</evidence>
<name>A0A1X1ZZ77_9MYCO</name>
<evidence type="ECO:0000313" key="3">
    <source>
        <dbReference type="Proteomes" id="UP000193781"/>
    </source>
</evidence>
<dbReference type="AlphaFoldDB" id="A0A1X1ZZ77"/>
<sequence length="155" mass="16923">MDAAAGNTWPSGEYGEVVSPTGKRAYLAAQAAELAGRTPRWATELARAGHPVESERGRIPGRQGAEAWFLIADSFERYLQALQRWPPQPPGVSTQWQQLFQLQGADLEAARRQIASLEADNQALTAANEQLTADRNKLLDTIATLTEIAKTQRGP</sequence>
<keyword evidence="1" id="KW-0175">Coiled coil</keyword>
<proteinExistence type="predicted"/>